<sequence length="491" mass="58888">MENAKQRFEDLIVKKKDKKEVETYKSQYSMLEITISSRIILILTTSILVGGFTLISHRATTRDLYLHENQFLLLDFHHELKFLYLRRNHLWNRCSCNTWQRMMPSFRVKLDHFEILRHESVNLPMPSPINLRELYRVTLKQILKEKEKSIVKQSHSEVEKRYYVKFVKDILIKKRRFGEFTTVALIEKCNVINHNKLPPKLKNLDAPPHVIRSNPQFESLEIPTFSTHTKLSIEEPPILECKPLLIHLRYAFLDSSWVSSIQCVQKKGRMTIVFNANNELIPTRIVTRWRIMPFRLCNALITFKIYMMAISFDMVEKCLEVFMDDFSVFELLLVMKVITFVTSTLKYFLQNMESPIRLHLPITHRLIVKLKYPTEKSREFWRRLCVHEENTSPRGWMIALWAYRTVYKTLIEMSPYKLVFEKACHFPVELKHNAYCVIKKLKFDLHVTGEKCLLQFIELDEFHFQAYENAKLYKERTKRWHEKKIIEHHFE</sequence>
<accession>A0A061ETJ9</accession>
<evidence type="ECO:0000313" key="3">
    <source>
        <dbReference type="Proteomes" id="UP000026915"/>
    </source>
</evidence>
<protein>
    <submittedName>
        <fullName evidence="2">Uncharacterized protein</fullName>
    </submittedName>
</protein>
<dbReference type="Proteomes" id="UP000026915">
    <property type="component" value="Chromosome 5"/>
</dbReference>
<dbReference type="eggNOG" id="KOG0017">
    <property type="taxonomic scope" value="Eukaryota"/>
</dbReference>
<feature type="transmembrane region" description="Helical" evidence="1">
    <location>
        <begin position="296"/>
        <end position="315"/>
    </location>
</feature>
<dbReference type="SUPFAM" id="SSF56672">
    <property type="entry name" value="DNA/RNA polymerases"/>
    <property type="match status" value="1"/>
</dbReference>
<feature type="transmembrane region" description="Helical" evidence="1">
    <location>
        <begin position="327"/>
        <end position="349"/>
    </location>
</feature>
<dbReference type="HOGENOM" id="CLU_555990_0_0_1"/>
<feature type="transmembrane region" description="Helical" evidence="1">
    <location>
        <begin position="35"/>
        <end position="55"/>
    </location>
</feature>
<organism evidence="2 3">
    <name type="scientific">Theobroma cacao</name>
    <name type="common">Cacao</name>
    <name type="synonym">Cocoa</name>
    <dbReference type="NCBI Taxonomy" id="3641"/>
    <lineage>
        <taxon>Eukaryota</taxon>
        <taxon>Viridiplantae</taxon>
        <taxon>Streptophyta</taxon>
        <taxon>Embryophyta</taxon>
        <taxon>Tracheophyta</taxon>
        <taxon>Spermatophyta</taxon>
        <taxon>Magnoliopsida</taxon>
        <taxon>eudicotyledons</taxon>
        <taxon>Gunneridae</taxon>
        <taxon>Pentapetalae</taxon>
        <taxon>rosids</taxon>
        <taxon>malvids</taxon>
        <taxon>Malvales</taxon>
        <taxon>Malvaceae</taxon>
        <taxon>Byttnerioideae</taxon>
        <taxon>Theobroma</taxon>
    </lineage>
</organism>
<dbReference type="InterPro" id="IPR043502">
    <property type="entry name" value="DNA/RNA_pol_sf"/>
</dbReference>
<dbReference type="InParanoid" id="A0A061ETJ9"/>
<name>A0A061ETJ9_THECC</name>
<keyword evidence="1" id="KW-0812">Transmembrane</keyword>
<proteinExistence type="predicted"/>
<evidence type="ECO:0000256" key="1">
    <source>
        <dbReference type="SAM" id="Phobius"/>
    </source>
</evidence>
<keyword evidence="3" id="KW-1185">Reference proteome</keyword>
<dbReference type="EMBL" id="CM001883">
    <property type="protein sequence ID" value="EOY08385.1"/>
    <property type="molecule type" value="Genomic_DNA"/>
</dbReference>
<dbReference type="Gramene" id="EOY08385">
    <property type="protein sequence ID" value="EOY08385"/>
    <property type="gene ID" value="TCM_022756"/>
</dbReference>
<evidence type="ECO:0000313" key="2">
    <source>
        <dbReference type="EMBL" id="EOY08385.1"/>
    </source>
</evidence>
<reference evidence="2 3" key="1">
    <citation type="journal article" date="2013" name="Genome Biol.">
        <title>The genome sequence of the most widely cultivated cacao type and its use to identify candidate genes regulating pod color.</title>
        <authorList>
            <person name="Motamayor J.C."/>
            <person name="Mockaitis K."/>
            <person name="Schmutz J."/>
            <person name="Haiminen N."/>
            <person name="Iii D.L."/>
            <person name="Cornejo O."/>
            <person name="Findley S.D."/>
            <person name="Zheng P."/>
            <person name="Utro F."/>
            <person name="Royaert S."/>
            <person name="Saski C."/>
            <person name="Jenkins J."/>
            <person name="Podicheti R."/>
            <person name="Zhao M."/>
            <person name="Scheffler B.E."/>
            <person name="Stack J.C."/>
            <person name="Feltus F.A."/>
            <person name="Mustiga G.M."/>
            <person name="Amores F."/>
            <person name="Phillips W."/>
            <person name="Marelli J.P."/>
            <person name="May G.D."/>
            <person name="Shapiro H."/>
            <person name="Ma J."/>
            <person name="Bustamante C.D."/>
            <person name="Schnell R.J."/>
            <person name="Main D."/>
            <person name="Gilbert D."/>
            <person name="Parida L."/>
            <person name="Kuhn D.N."/>
        </authorList>
    </citation>
    <scope>NUCLEOTIDE SEQUENCE [LARGE SCALE GENOMIC DNA]</scope>
    <source>
        <strain evidence="3">cv. Matina 1-6</strain>
    </source>
</reference>
<gene>
    <name evidence="2" type="ORF">TCM_022756</name>
</gene>
<keyword evidence="1" id="KW-1133">Transmembrane helix</keyword>
<keyword evidence="1" id="KW-0472">Membrane</keyword>
<dbReference type="AlphaFoldDB" id="A0A061ETJ9"/>